<protein>
    <submittedName>
        <fullName evidence="4">SANT/Myb domain</fullName>
    </submittedName>
    <submittedName>
        <fullName evidence="5">SANT/Myb_domain</fullName>
    </submittedName>
</protein>
<dbReference type="Pfam" id="PF00249">
    <property type="entry name" value="Myb_DNA-binding"/>
    <property type="match status" value="1"/>
</dbReference>
<feature type="domain" description="HTH myb-type" evidence="2">
    <location>
        <begin position="40"/>
        <end position="87"/>
    </location>
</feature>
<accession>A0AA86U9R6</accession>
<proteinExistence type="predicted"/>
<evidence type="ECO:0000313" key="4">
    <source>
        <dbReference type="EMBL" id="CAI9942927.1"/>
    </source>
</evidence>
<feature type="domain" description="Myb-like" evidence="1">
    <location>
        <begin position="40"/>
        <end position="83"/>
    </location>
</feature>
<dbReference type="SUPFAM" id="SSF46689">
    <property type="entry name" value="Homeodomain-like"/>
    <property type="match status" value="1"/>
</dbReference>
<dbReference type="InterPro" id="IPR001005">
    <property type="entry name" value="SANT/Myb"/>
</dbReference>
<name>A0AA86U9R6_9EUKA</name>
<dbReference type="CDD" id="cd00167">
    <property type="entry name" value="SANT"/>
    <property type="match status" value="1"/>
</dbReference>
<keyword evidence="7" id="KW-1185">Reference proteome</keyword>
<sequence>MSVYLYCDQKQKYLSPKPECSQKYSSHFHLAAIMVRVVVRWTEEETALLNKLVAQYHNNFKLVARAFPSRSYNQVKGHYFNEFRKTQGQEQESASSAQQTGGAIGAASSFSSEVTAEKSQLGDDLGLDTSFYAFQELLE</sequence>
<dbReference type="PROSITE" id="PS50090">
    <property type="entry name" value="MYB_LIKE"/>
    <property type="match status" value="1"/>
</dbReference>
<evidence type="ECO:0000259" key="2">
    <source>
        <dbReference type="PROSITE" id="PS51294"/>
    </source>
</evidence>
<gene>
    <name evidence="3" type="ORF">HINF_LOCUS30568</name>
    <name evidence="4" type="ORF">HINF_LOCUS30572</name>
    <name evidence="5" type="ORF">HINF_LOCUS53732</name>
    <name evidence="6" type="ORF">HINF_LOCUS53736</name>
</gene>
<dbReference type="EMBL" id="CAXDID020000275">
    <property type="protein sequence ID" value="CAL6068927.1"/>
    <property type="molecule type" value="Genomic_DNA"/>
</dbReference>
<comment type="caution">
    <text evidence="4">The sequence shown here is derived from an EMBL/GenBank/DDBJ whole genome shotgun (WGS) entry which is preliminary data.</text>
</comment>
<dbReference type="InterPro" id="IPR009057">
    <property type="entry name" value="Homeodomain-like_sf"/>
</dbReference>
<dbReference type="Gene3D" id="1.10.10.60">
    <property type="entry name" value="Homeodomain-like"/>
    <property type="match status" value="1"/>
</dbReference>
<dbReference type="AlphaFoldDB" id="A0AA86U9R6"/>
<reference evidence="4" key="1">
    <citation type="submission" date="2023-06" db="EMBL/GenBank/DDBJ databases">
        <authorList>
            <person name="Kurt Z."/>
        </authorList>
    </citation>
    <scope>NUCLEOTIDE SEQUENCE</scope>
</reference>
<reference evidence="5 7" key="2">
    <citation type="submission" date="2024-07" db="EMBL/GenBank/DDBJ databases">
        <authorList>
            <person name="Akdeniz Z."/>
        </authorList>
    </citation>
    <scope>NUCLEOTIDE SEQUENCE [LARGE SCALE GENOMIC DNA]</scope>
</reference>
<dbReference type="EMBL" id="CATOUU010000709">
    <property type="protein sequence ID" value="CAI9942923.1"/>
    <property type="molecule type" value="Genomic_DNA"/>
</dbReference>
<organism evidence="4">
    <name type="scientific">Hexamita inflata</name>
    <dbReference type="NCBI Taxonomy" id="28002"/>
    <lineage>
        <taxon>Eukaryota</taxon>
        <taxon>Metamonada</taxon>
        <taxon>Diplomonadida</taxon>
        <taxon>Hexamitidae</taxon>
        <taxon>Hexamitinae</taxon>
        <taxon>Hexamita</taxon>
    </lineage>
</organism>
<evidence type="ECO:0000313" key="6">
    <source>
        <dbReference type="EMBL" id="CAL6068927.1"/>
    </source>
</evidence>
<dbReference type="SMART" id="SM00717">
    <property type="entry name" value="SANT"/>
    <property type="match status" value="1"/>
</dbReference>
<dbReference type="Proteomes" id="UP001642409">
    <property type="component" value="Unassembled WGS sequence"/>
</dbReference>
<dbReference type="EMBL" id="CAXDID020000275">
    <property type="protein sequence ID" value="CAL6068919.1"/>
    <property type="molecule type" value="Genomic_DNA"/>
</dbReference>
<dbReference type="EMBL" id="CATOUU010000709">
    <property type="protein sequence ID" value="CAI9942927.1"/>
    <property type="molecule type" value="Genomic_DNA"/>
</dbReference>
<evidence type="ECO:0000259" key="1">
    <source>
        <dbReference type="PROSITE" id="PS50090"/>
    </source>
</evidence>
<evidence type="ECO:0000313" key="3">
    <source>
        <dbReference type="EMBL" id="CAI9942923.1"/>
    </source>
</evidence>
<evidence type="ECO:0000313" key="7">
    <source>
        <dbReference type="Proteomes" id="UP001642409"/>
    </source>
</evidence>
<evidence type="ECO:0000313" key="5">
    <source>
        <dbReference type="EMBL" id="CAL6068919.1"/>
    </source>
</evidence>
<dbReference type="InterPro" id="IPR017930">
    <property type="entry name" value="Myb_dom"/>
</dbReference>
<dbReference type="PROSITE" id="PS51294">
    <property type="entry name" value="HTH_MYB"/>
    <property type="match status" value="1"/>
</dbReference>